<feature type="region of interest" description="Disordered" evidence="1">
    <location>
        <begin position="82"/>
        <end position="136"/>
    </location>
</feature>
<protein>
    <submittedName>
        <fullName evidence="3">Uncharacterized protein</fullName>
    </submittedName>
</protein>
<name>A0A7J7DIY2_TRIWF</name>
<organism evidence="3 4">
    <name type="scientific">Tripterygium wilfordii</name>
    <name type="common">Thunder God vine</name>
    <dbReference type="NCBI Taxonomy" id="458696"/>
    <lineage>
        <taxon>Eukaryota</taxon>
        <taxon>Viridiplantae</taxon>
        <taxon>Streptophyta</taxon>
        <taxon>Embryophyta</taxon>
        <taxon>Tracheophyta</taxon>
        <taxon>Spermatophyta</taxon>
        <taxon>Magnoliopsida</taxon>
        <taxon>eudicotyledons</taxon>
        <taxon>Gunneridae</taxon>
        <taxon>Pentapetalae</taxon>
        <taxon>rosids</taxon>
        <taxon>fabids</taxon>
        <taxon>Celastrales</taxon>
        <taxon>Celastraceae</taxon>
        <taxon>Tripterygium</taxon>
    </lineage>
</organism>
<accession>A0A7J7DIY2</accession>
<dbReference type="AlphaFoldDB" id="A0A7J7DIY2"/>
<keyword evidence="2" id="KW-0472">Membrane</keyword>
<feature type="transmembrane region" description="Helical" evidence="2">
    <location>
        <begin position="165"/>
        <end position="194"/>
    </location>
</feature>
<sequence length="239" mass="27145">MMKDVSKNKFLPCFRPVVVDHVDLVLESKGAVEKDSMIKSSTLEGKKSENPMTVRPPKRKLSRAIKAVVFEMILAKRARDRRVSRENLRQSKQVSSSTNITVSDNDDASKNRVFDSPREIKSNSGSSSSWSFDSSSSLSISKSELKIDVSKDRKSSYSITLNSGIYLLLLSLTLTILWGKLCAILFTTIWLYLLPRRRTRDGFRPETVITPSTETESTEYKKKVIMEGLLERNHHNRGR</sequence>
<evidence type="ECO:0000313" key="4">
    <source>
        <dbReference type="Proteomes" id="UP000593562"/>
    </source>
</evidence>
<keyword evidence="2" id="KW-1133">Transmembrane helix</keyword>
<evidence type="ECO:0000313" key="3">
    <source>
        <dbReference type="EMBL" id="KAF5746016.1"/>
    </source>
</evidence>
<dbReference type="EMBL" id="JAAARO010000006">
    <property type="protein sequence ID" value="KAF5746016.1"/>
    <property type="molecule type" value="Genomic_DNA"/>
</dbReference>
<reference evidence="3 4" key="1">
    <citation type="journal article" date="2020" name="Nat. Commun.">
        <title>Genome of Tripterygium wilfordii and identification of cytochrome P450 involved in triptolide biosynthesis.</title>
        <authorList>
            <person name="Tu L."/>
            <person name="Su P."/>
            <person name="Zhang Z."/>
            <person name="Gao L."/>
            <person name="Wang J."/>
            <person name="Hu T."/>
            <person name="Zhou J."/>
            <person name="Zhang Y."/>
            <person name="Zhao Y."/>
            <person name="Liu Y."/>
            <person name="Song Y."/>
            <person name="Tong Y."/>
            <person name="Lu Y."/>
            <person name="Yang J."/>
            <person name="Xu C."/>
            <person name="Jia M."/>
            <person name="Peters R.J."/>
            <person name="Huang L."/>
            <person name="Gao W."/>
        </authorList>
    </citation>
    <scope>NUCLEOTIDE SEQUENCE [LARGE SCALE GENOMIC DNA]</scope>
    <source>
        <strain evidence="4">cv. XIE 37</strain>
        <tissue evidence="3">Leaf</tissue>
    </source>
</reference>
<gene>
    <name evidence="3" type="ORF">HS088_TW06G00181</name>
</gene>
<dbReference type="PANTHER" id="PTHR34379:SF15">
    <property type="entry name" value="PROTEIN, PUTATIVE-RELATED"/>
    <property type="match status" value="1"/>
</dbReference>
<comment type="caution">
    <text evidence="3">The sequence shown here is derived from an EMBL/GenBank/DDBJ whole genome shotgun (WGS) entry which is preliminary data.</text>
</comment>
<dbReference type="InParanoid" id="A0A7J7DIY2"/>
<feature type="compositionally biased region" description="Basic and acidic residues" evidence="1">
    <location>
        <begin position="107"/>
        <end position="121"/>
    </location>
</feature>
<keyword evidence="4" id="KW-1185">Reference proteome</keyword>
<feature type="compositionally biased region" description="Low complexity" evidence="1">
    <location>
        <begin position="122"/>
        <end position="136"/>
    </location>
</feature>
<keyword evidence="2" id="KW-0812">Transmembrane</keyword>
<evidence type="ECO:0000256" key="2">
    <source>
        <dbReference type="SAM" id="Phobius"/>
    </source>
</evidence>
<dbReference type="InterPro" id="IPR040411">
    <property type="entry name" value="At5g23160-like"/>
</dbReference>
<feature type="region of interest" description="Disordered" evidence="1">
    <location>
        <begin position="38"/>
        <end position="58"/>
    </location>
</feature>
<feature type="compositionally biased region" description="Polar residues" evidence="1">
    <location>
        <begin position="90"/>
        <end position="103"/>
    </location>
</feature>
<evidence type="ECO:0000256" key="1">
    <source>
        <dbReference type="SAM" id="MobiDB-lite"/>
    </source>
</evidence>
<dbReference type="Proteomes" id="UP000593562">
    <property type="component" value="Unassembled WGS sequence"/>
</dbReference>
<proteinExistence type="predicted"/>
<dbReference type="PANTHER" id="PTHR34379">
    <property type="entry name" value="OS07G0553800 PROTEIN"/>
    <property type="match status" value="1"/>
</dbReference>
<dbReference type="OrthoDB" id="771184at2759"/>